<gene>
    <name evidence="9" type="ORF">DL546_009504</name>
</gene>
<keyword evidence="3" id="KW-0547">Nucleotide-binding</keyword>
<protein>
    <recommendedName>
        <fullName evidence="8">Aminoacyl-transfer RNA synthetases class-II family profile domain-containing protein</fullName>
    </recommendedName>
</protein>
<feature type="domain" description="Aminoacyl-transfer RNA synthetases class-II family profile" evidence="8">
    <location>
        <begin position="233"/>
        <end position="720"/>
    </location>
</feature>
<accession>A0A420YKL2</accession>
<dbReference type="InterPro" id="IPR004524">
    <property type="entry name" value="Asp-tRNA-ligase_1"/>
</dbReference>
<keyword evidence="10" id="KW-1185">Reference proteome</keyword>
<reference evidence="9 10" key="1">
    <citation type="submission" date="2018-08" db="EMBL/GenBank/DDBJ databases">
        <title>Draft genome of the lignicolous fungus Coniochaeta pulveracea.</title>
        <authorList>
            <person name="Borstlap C.J."/>
            <person name="De Witt R.N."/>
            <person name="Botha A."/>
            <person name="Volschenk H."/>
        </authorList>
    </citation>
    <scope>NUCLEOTIDE SEQUENCE [LARGE SCALE GENOMIC DNA]</scope>
    <source>
        <strain evidence="9 10">CAB683</strain>
    </source>
</reference>
<dbReference type="GO" id="GO:0005739">
    <property type="term" value="C:mitochondrion"/>
    <property type="evidence" value="ECO:0007669"/>
    <property type="project" value="TreeGrafter"/>
</dbReference>
<dbReference type="OrthoDB" id="439710at2759"/>
<dbReference type="PRINTS" id="PR01042">
    <property type="entry name" value="TRNASYNTHASP"/>
</dbReference>
<feature type="region of interest" description="Disordered" evidence="7">
    <location>
        <begin position="736"/>
        <end position="766"/>
    </location>
</feature>
<dbReference type="GO" id="GO:0006422">
    <property type="term" value="P:aspartyl-tRNA aminoacylation"/>
    <property type="evidence" value="ECO:0007669"/>
    <property type="project" value="TreeGrafter"/>
</dbReference>
<keyword evidence="6" id="KW-0030">Aminoacyl-tRNA synthetase</keyword>
<organism evidence="9 10">
    <name type="scientific">Coniochaeta pulveracea</name>
    <dbReference type="NCBI Taxonomy" id="177199"/>
    <lineage>
        <taxon>Eukaryota</taxon>
        <taxon>Fungi</taxon>
        <taxon>Dikarya</taxon>
        <taxon>Ascomycota</taxon>
        <taxon>Pezizomycotina</taxon>
        <taxon>Sordariomycetes</taxon>
        <taxon>Sordariomycetidae</taxon>
        <taxon>Coniochaetales</taxon>
        <taxon>Coniochaetaceae</taxon>
        <taxon>Coniochaeta</taxon>
    </lineage>
</organism>
<dbReference type="PANTHER" id="PTHR22594">
    <property type="entry name" value="ASPARTYL/LYSYL-TRNA SYNTHETASE"/>
    <property type="match status" value="1"/>
</dbReference>
<keyword evidence="5" id="KW-0648">Protein biosynthesis</keyword>
<dbReference type="InterPro" id="IPR004364">
    <property type="entry name" value="Aa-tRNA-synt_II"/>
</dbReference>
<dbReference type="GO" id="GO:0005524">
    <property type="term" value="F:ATP binding"/>
    <property type="evidence" value="ECO:0007669"/>
    <property type="project" value="UniProtKB-KW"/>
</dbReference>
<dbReference type="NCBIfam" id="TIGR00459">
    <property type="entry name" value="aspS_bact"/>
    <property type="match status" value="1"/>
</dbReference>
<dbReference type="HAMAP" id="MF_00044">
    <property type="entry name" value="Asp_tRNA_synth_type1"/>
    <property type="match status" value="1"/>
</dbReference>
<keyword evidence="4" id="KW-0067">ATP-binding</keyword>
<evidence type="ECO:0000256" key="5">
    <source>
        <dbReference type="ARBA" id="ARBA00022917"/>
    </source>
</evidence>
<dbReference type="Proteomes" id="UP000275385">
    <property type="component" value="Unassembled WGS sequence"/>
</dbReference>
<evidence type="ECO:0000256" key="1">
    <source>
        <dbReference type="ARBA" id="ARBA00006303"/>
    </source>
</evidence>
<keyword evidence="2" id="KW-0436">Ligase</keyword>
<evidence type="ECO:0000313" key="10">
    <source>
        <dbReference type="Proteomes" id="UP000275385"/>
    </source>
</evidence>
<evidence type="ECO:0000256" key="7">
    <source>
        <dbReference type="SAM" id="MobiDB-lite"/>
    </source>
</evidence>
<dbReference type="InterPro" id="IPR006195">
    <property type="entry name" value="aa-tRNA-synth_II"/>
</dbReference>
<feature type="compositionally biased region" description="Basic and acidic residues" evidence="7">
    <location>
        <begin position="749"/>
        <end position="766"/>
    </location>
</feature>
<dbReference type="PROSITE" id="PS50862">
    <property type="entry name" value="AA_TRNA_LIGASE_II"/>
    <property type="match status" value="1"/>
</dbReference>
<dbReference type="AlphaFoldDB" id="A0A420YKL2"/>
<comment type="similarity">
    <text evidence="1">Belongs to the class-II aminoacyl-tRNA synthetase family. Type 1 subfamily.</text>
</comment>
<dbReference type="EMBL" id="QVQW01000005">
    <property type="protein sequence ID" value="RKU48410.1"/>
    <property type="molecule type" value="Genomic_DNA"/>
</dbReference>
<sequence length="766" mass="84981">MALNVVLSRRALRGNRRLFQIRSYIPSPVLARNAFTTSPLLHDTARRFSAQSKSDGPQSSSNPITSKEQSSVLSSYVEFFDYPPVSPVGDFKLGKTVTVHGFLSGRRAQNSSLVFGTVEINSTRPELTDVVRRSLQVTAAWSERDSPAFGTTQTLKALRLHTPVVVTGKVVKLPDLSQETSAQNRLELSLESIRPINNFPQDIIVSKGVVFPPNKRHLQIRFDQNLKERLNFRHRVNKKLRDYLDARNFVEYETPQLFKSTPEGAREFLVPTRRRGYAYALPQSPQQYKQLLMASGVEGYFQFARCFRDEDLRADRQPEFTQLDMEMSFATGEDVMQTVEAMIKHLLKQIDADYTMAAAKSGELSITTRDSSSSRAAQTRLEKFWAVADMPFPRITYQQAMTDYGSDKPDIRIPCTIQRLDPFLPASFVGMVTDLSDPIVEAIKLRLDPHELEEADDPVTTARAFVKSFMDNDIPKALAKNPDGAPAVLIFDTTKPMQGLSALGHEAYDKLTSLPAFSDLEDGDILFIQARENAPFSGGSTALGQLRLSLYASAVKQGLLPPNHSFRFLWVTGFPMFTLDSSKDSDPGQGGTAGFSATHHPFTAPLTQEDFAHLASDPLKAKADHYDLVVNGVELGGGSRRIHVAQVQEYVLRHILQMPDQRVAQFEHLLEALRAGCPPHAGFALGFDRLVALLSGTSSVRDVIAFPKSMKGEDMMVKAPGKVTEGELATYHLRPTQKGSSLRTGDGSGELKEAEQIVEEKLMPSA</sequence>
<dbReference type="STRING" id="177199.A0A420YKL2"/>
<dbReference type="PANTHER" id="PTHR22594:SF5">
    <property type="entry name" value="ASPARTATE--TRNA LIGASE, MITOCHONDRIAL"/>
    <property type="match status" value="1"/>
</dbReference>
<dbReference type="InterPro" id="IPR045864">
    <property type="entry name" value="aa-tRNA-synth_II/BPL/LPL"/>
</dbReference>
<evidence type="ECO:0000259" key="8">
    <source>
        <dbReference type="PROSITE" id="PS50862"/>
    </source>
</evidence>
<proteinExistence type="inferred from homology"/>
<name>A0A420YKL2_9PEZI</name>
<dbReference type="Pfam" id="PF00152">
    <property type="entry name" value="tRNA-synt_2"/>
    <property type="match status" value="1"/>
</dbReference>
<evidence type="ECO:0000256" key="6">
    <source>
        <dbReference type="ARBA" id="ARBA00023146"/>
    </source>
</evidence>
<dbReference type="Gene3D" id="2.40.50.140">
    <property type="entry name" value="Nucleic acid-binding proteins"/>
    <property type="match status" value="1"/>
</dbReference>
<evidence type="ECO:0000256" key="4">
    <source>
        <dbReference type="ARBA" id="ARBA00022840"/>
    </source>
</evidence>
<evidence type="ECO:0000313" key="9">
    <source>
        <dbReference type="EMBL" id="RKU48410.1"/>
    </source>
</evidence>
<dbReference type="InterPro" id="IPR004115">
    <property type="entry name" value="GAD-like_sf"/>
</dbReference>
<evidence type="ECO:0000256" key="3">
    <source>
        <dbReference type="ARBA" id="ARBA00022741"/>
    </source>
</evidence>
<dbReference type="Gene3D" id="3.30.930.10">
    <property type="entry name" value="Bira Bifunctional Protein, Domain 2"/>
    <property type="match status" value="1"/>
</dbReference>
<dbReference type="InterPro" id="IPR012340">
    <property type="entry name" value="NA-bd_OB-fold"/>
</dbReference>
<dbReference type="SUPFAM" id="SSF55681">
    <property type="entry name" value="Class II aaRS and biotin synthetases"/>
    <property type="match status" value="1"/>
</dbReference>
<dbReference type="Gene3D" id="3.30.1360.30">
    <property type="entry name" value="GAD-like domain"/>
    <property type="match status" value="1"/>
</dbReference>
<dbReference type="GO" id="GO:0004815">
    <property type="term" value="F:aspartate-tRNA ligase activity"/>
    <property type="evidence" value="ECO:0007669"/>
    <property type="project" value="TreeGrafter"/>
</dbReference>
<comment type="caution">
    <text evidence="9">The sequence shown here is derived from an EMBL/GenBank/DDBJ whole genome shotgun (WGS) entry which is preliminary data.</text>
</comment>
<dbReference type="InterPro" id="IPR002312">
    <property type="entry name" value="Asp/Asn-tRNA-synth_IIb"/>
</dbReference>
<evidence type="ECO:0000256" key="2">
    <source>
        <dbReference type="ARBA" id="ARBA00022598"/>
    </source>
</evidence>